<dbReference type="RefSeq" id="WP_092816133.1">
    <property type="nucleotide sequence ID" value="NZ_FMVW01000010.1"/>
</dbReference>
<dbReference type="STRING" id="1120955.SAMN03080610_03430"/>
<dbReference type="InterPro" id="IPR003768">
    <property type="entry name" value="ScpA"/>
</dbReference>
<dbReference type="PANTHER" id="PTHR33969:SF2">
    <property type="entry name" value="SEGREGATION AND CONDENSATION PROTEIN A"/>
    <property type="match status" value="1"/>
</dbReference>
<protein>
    <recommendedName>
        <fullName evidence="1">Segregation and condensation protein A</fullName>
    </recommendedName>
</protein>
<evidence type="ECO:0000313" key="2">
    <source>
        <dbReference type="EMBL" id="SCZ45471.1"/>
    </source>
</evidence>
<evidence type="ECO:0000313" key="3">
    <source>
        <dbReference type="Proteomes" id="UP000199347"/>
    </source>
</evidence>
<dbReference type="EMBL" id="FMVW01000010">
    <property type="protein sequence ID" value="SCZ45471.1"/>
    <property type="molecule type" value="Genomic_DNA"/>
</dbReference>
<accession>A0A1G5P8S3</accession>
<gene>
    <name evidence="2" type="ORF">SAMN03080610_03430</name>
</gene>
<dbReference type="Proteomes" id="UP000199347">
    <property type="component" value="Unassembled WGS sequence"/>
</dbReference>
<sequence>MSVAADAFEEDTPVDEAEVLLVDVDGFEGPLDLLLALARSQKVDLTKISVLALAEQYLVFIDHARKLHLQIAADYLVMAAWLAYLKSRLLLPDPEPMEEPSGEEMAARLAFRLKRLQAMRDAAEKLSDRDKLGSSFFERGMPEAIASDRTMRWGAELYDLLQSYSALRARQFASFVKVKKRKVIGLQEARDRLMRLIGDDATWMPMDTYLTEFLAKPELRATARASALSASLELVREGKLELTQSSNFAPLYVRRRSASLEAKRA</sequence>
<proteinExistence type="predicted"/>
<dbReference type="PANTHER" id="PTHR33969">
    <property type="entry name" value="SEGREGATION AND CONDENSATION PROTEIN A"/>
    <property type="match status" value="1"/>
</dbReference>
<keyword evidence="3" id="KW-1185">Reference proteome</keyword>
<evidence type="ECO:0000256" key="1">
    <source>
        <dbReference type="ARBA" id="ARBA00044777"/>
    </source>
</evidence>
<dbReference type="OrthoDB" id="9793741at2"/>
<organism evidence="2 3">
    <name type="scientific">Afifella marina DSM 2698</name>
    <dbReference type="NCBI Taxonomy" id="1120955"/>
    <lineage>
        <taxon>Bacteria</taxon>
        <taxon>Pseudomonadati</taxon>
        <taxon>Pseudomonadota</taxon>
        <taxon>Alphaproteobacteria</taxon>
        <taxon>Hyphomicrobiales</taxon>
        <taxon>Afifellaceae</taxon>
        <taxon>Afifella</taxon>
    </lineage>
</organism>
<dbReference type="AlphaFoldDB" id="A0A1G5P8S3"/>
<dbReference type="Gene3D" id="6.10.250.2410">
    <property type="match status" value="1"/>
</dbReference>
<name>A0A1G5P8S3_AFIMA</name>
<reference evidence="2 3" key="1">
    <citation type="submission" date="2016-10" db="EMBL/GenBank/DDBJ databases">
        <authorList>
            <person name="de Groot N.N."/>
        </authorList>
    </citation>
    <scope>NUCLEOTIDE SEQUENCE [LARGE SCALE GENOMIC DNA]</scope>
    <source>
        <strain evidence="2 3">DSM 2698</strain>
    </source>
</reference>
<dbReference type="Pfam" id="PF02616">
    <property type="entry name" value="SMC_ScpA"/>
    <property type="match status" value="1"/>
</dbReference>